<evidence type="ECO:0000313" key="1">
    <source>
        <dbReference type="EMBL" id="GFY21723.1"/>
    </source>
</evidence>
<dbReference type="Proteomes" id="UP000887159">
    <property type="component" value="Unassembled WGS sequence"/>
</dbReference>
<comment type="caution">
    <text evidence="1">The sequence shown here is derived from an EMBL/GenBank/DDBJ whole genome shotgun (WGS) entry which is preliminary data.</text>
</comment>
<reference evidence="1" key="1">
    <citation type="submission" date="2020-08" db="EMBL/GenBank/DDBJ databases">
        <title>Multicomponent nature underlies the extraordinary mechanical properties of spider dragline silk.</title>
        <authorList>
            <person name="Kono N."/>
            <person name="Nakamura H."/>
            <person name="Mori M."/>
            <person name="Yoshida Y."/>
            <person name="Ohtoshi R."/>
            <person name="Malay A.D."/>
            <person name="Moran D.A.P."/>
            <person name="Tomita M."/>
            <person name="Numata K."/>
            <person name="Arakawa K."/>
        </authorList>
    </citation>
    <scope>NUCLEOTIDE SEQUENCE</scope>
</reference>
<dbReference type="GO" id="GO:0003676">
    <property type="term" value="F:nucleic acid binding"/>
    <property type="evidence" value="ECO:0007669"/>
    <property type="project" value="InterPro"/>
</dbReference>
<accession>A0A8X6T8U2</accession>
<evidence type="ECO:0000313" key="2">
    <source>
        <dbReference type="Proteomes" id="UP000887159"/>
    </source>
</evidence>
<proteinExistence type="predicted"/>
<dbReference type="Gene3D" id="3.30.420.10">
    <property type="entry name" value="Ribonuclease H-like superfamily/Ribonuclease H"/>
    <property type="match status" value="1"/>
</dbReference>
<sequence>MRVCGQFSFTLTIGFNFGKQFQESGYAERKPGQGHPRAMMARKDYHLSIIGRSNSDVTVSELSLLSTLLKQKRKLTWQKLTFIPAVTQRARNPSNLLSYAREINHCCCGGLLVWAGILLDFHKQLYVLERGYVTAVLYRDEVLEIYVHFFRGGGAVDRDFILMDENARPHRAHTIDEFLENEDICWIDWPAKSSDPNPIEHVGHALGSESATRNSHVF</sequence>
<keyword evidence="2" id="KW-1185">Reference proteome</keyword>
<organism evidence="1 2">
    <name type="scientific">Trichonephila clavipes</name>
    <name type="common">Golden silk orbweaver</name>
    <name type="synonym">Nephila clavipes</name>
    <dbReference type="NCBI Taxonomy" id="2585209"/>
    <lineage>
        <taxon>Eukaryota</taxon>
        <taxon>Metazoa</taxon>
        <taxon>Ecdysozoa</taxon>
        <taxon>Arthropoda</taxon>
        <taxon>Chelicerata</taxon>
        <taxon>Arachnida</taxon>
        <taxon>Araneae</taxon>
        <taxon>Araneomorphae</taxon>
        <taxon>Entelegynae</taxon>
        <taxon>Araneoidea</taxon>
        <taxon>Nephilidae</taxon>
        <taxon>Trichonephila</taxon>
    </lineage>
</organism>
<dbReference type="InterPro" id="IPR036397">
    <property type="entry name" value="RNaseH_sf"/>
</dbReference>
<gene>
    <name evidence="1" type="primary">TCB2_230</name>
    <name evidence="1" type="ORF">TNCV_1168671</name>
</gene>
<dbReference type="AlphaFoldDB" id="A0A8X6T8U2"/>
<dbReference type="EMBL" id="BMAU01021358">
    <property type="protein sequence ID" value="GFY21723.1"/>
    <property type="molecule type" value="Genomic_DNA"/>
</dbReference>
<protein>
    <submittedName>
        <fullName evidence="1">Transposable element Tcb2 transposase</fullName>
    </submittedName>
</protein>
<name>A0A8X6T8U2_TRICX</name>